<dbReference type="InterPro" id="IPR052097">
    <property type="entry name" value="SET-MYND_domain_protein"/>
</dbReference>
<keyword evidence="5" id="KW-1185">Reference proteome</keyword>
<accession>A0A6A0AJU2</accession>
<sequence length="157" mass="17021">MLARFVEEVQCNSAVLKLCSAKQVVPDELLKHVAQHLHALPKYLAAVSDITDPCVEGVGPDQARSERARLAGNAAYKQGQLLEALLHYNDALKWCACMPQAQQQQQQAAGVQQAVAAQEAVSRLHANRSLVLLRLAQPGLALQEADCAVRADPTSYK</sequence>
<evidence type="ECO:0000313" key="4">
    <source>
        <dbReference type="EMBL" id="GFH33210.1"/>
    </source>
</evidence>
<keyword evidence="3" id="KW-0949">S-adenosyl-L-methionine</keyword>
<proteinExistence type="predicted"/>
<dbReference type="Gene3D" id="1.25.40.10">
    <property type="entry name" value="Tetratricopeptide repeat domain"/>
    <property type="match status" value="1"/>
</dbReference>
<comment type="caution">
    <text evidence="4">The sequence shown here is derived from an EMBL/GenBank/DDBJ whole genome shotgun (WGS) entry which is preliminary data.</text>
</comment>
<evidence type="ECO:0000256" key="3">
    <source>
        <dbReference type="ARBA" id="ARBA00022691"/>
    </source>
</evidence>
<reference evidence="4 5" key="1">
    <citation type="submission" date="2020-02" db="EMBL/GenBank/DDBJ databases">
        <title>Draft genome sequence of Haematococcus lacustris strain NIES-144.</title>
        <authorList>
            <person name="Morimoto D."/>
            <person name="Nakagawa S."/>
            <person name="Yoshida T."/>
            <person name="Sawayama S."/>
        </authorList>
    </citation>
    <scope>NUCLEOTIDE SEQUENCE [LARGE SCALE GENOMIC DNA]</scope>
    <source>
        <strain evidence="4 5">NIES-144</strain>
    </source>
</reference>
<evidence type="ECO:0008006" key="6">
    <source>
        <dbReference type="Google" id="ProtNLM"/>
    </source>
</evidence>
<name>A0A6A0AJU2_HAELA</name>
<dbReference type="InterPro" id="IPR011990">
    <property type="entry name" value="TPR-like_helical_dom_sf"/>
</dbReference>
<feature type="non-terminal residue" evidence="4">
    <location>
        <position position="157"/>
    </location>
</feature>
<evidence type="ECO:0000256" key="2">
    <source>
        <dbReference type="ARBA" id="ARBA00022679"/>
    </source>
</evidence>
<dbReference type="GO" id="GO:0032259">
    <property type="term" value="P:methylation"/>
    <property type="evidence" value="ECO:0007669"/>
    <property type="project" value="UniProtKB-KW"/>
</dbReference>
<dbReference type="EMBL" id="BLLF01008000">
    <property type="protein sequence ID" value="GFH33210.1"/>
    <property type="molecule type" value="Genomic_DNA"/>
</dbReference>
<keyword evidence="1" id="KW-0489">Methyltransferase</keyword>
<organism evidence="4 5">
    <name type="scientific">Haematococcus lacustris</name>
    <name type="common">Green alga</name>
    <name type="synonym">Haematococcus pluvialis</name>
    <dbReference type="NCBI Taxonomy" id="44745"/>
    <lineage>
        <taxon>Eukaryota</taxon>
        <taxon>Viridiplantae</taxon>
        <taxon>Chlorophyta</taxon>
        <taxon>core chlorophytes</taxon>
        <taxon>Chlorophyceae</taxon>
        <taxon>CS clade</taxon>
        <taxon>Chlamydomonadales</taxon>
        <taxon>Haematococcaceae</taxon>
        <taxon>Haematococcus</taxon>
    </lineage>
</organism>
<keyword evidence="2" id="KW-0808">Transferase</keyword>
<protein>
    <recommendedName>
        <fullName evidence="6">TPR_REGION domain-containing protein</fullName>
    </recommendedName>
</protein>
<dbReference type="GO" id="GO:0008168">
    <property type="term" value="F:methyltransferase activity"/>
    <property type="evidence" value="ECO:0007669"/>
    <property type="project" value="UniProtKB-KW"/>
</dbReference>
<dbReference type="SUPFAM" id="SSF48452">
    <property type="entry name" value="TPR-like"/>
    <property type="match status" value="1"/>
</dbReference>
<dbReference type="AlphaFoldDB" id="A0A6A0AJU2"/>
<dbReference type="PANTHER" id="PTHR46165">
    <property type="entry name" value="SET AND MYND DOMAIN-CONTAINING PROTEIN 4"/>
    <property type="match status" value="1"/>
</dbReference>
<evidence type="ECO:0000256" key="1">
    <source>
        <dbReference type="ARBA" id="ARBA00022603"/>
    </source>
</evidence>
<dbReference type="Proteomes" id="UP000485058">
    <property type="component" value="Unassembled WGS sequence"/>
</dbReference>
<evidence type="ECO:0000313" key="5">
    <source>
        <dbReference type="Proteomes" id="UP000485058"/>
    </source>
</evidence>
<dbReference type="GO" id="GO:0005737">
    <property type="term" value="C:cytoplasm"/>
    <property type="evidence" value="ECO:0007669"/>
    <property type="project" value="TreeGrafter"/>
</dbReference>
<dbReference type="GO" id="GO:0042826">
    <property type="term" value="F:histone deacetylase binding"/>
    <property type="evidence" value="ECO:0007669"/>
    <property type="project" value="TreeGrafter"/>
</dbReference>
<dbReference type="PANTHER" id="PTHR46165:SF2">
    <property type="entry name" value="SET AND MYND DOMAIN-CONTAINING PROTEIN 4"/>
    <property type="match status" value="1"/>
</dbReference>
<dbReference type="GO" id="GO:0005634">
    <property type="term" value="C:nucleus"/>
    <property type="evidence" value="ECO:0007669"/>
    <property type="project" value="TreeGrafter"/>
</dbReference>
<gene>
    <name evidence="4" type="ORF">HaLaN_32545</name>
</gene>